<feature type="transmembrane region" description="Helical" evidence="1">
    <location>
        <begin position="30"/>
        <end position="53"/>
    </location>
</feature>
<organism evidence="2 3">
    <name type="scientific">Streptococcus ferus</name>
    <dbReference type="NCBI Taxonomy" id="1345"/>
    <lineage>
        <taxon>Bacteria</taxon>
        <taxon>Bacillati</taxon>
        <taxon>Bacillota</taxon>
        <taxon>Bacilli</taxon>
        <taxon>Lactobacillales</taxon>
        <taxon>Streptococcaceae</taxon>
        <taxon>Streptococcus</taxon>
    </lineage>
</organism>
<keyword evidence="1" id="KW-0812">Transmembrane</keyword>
<dbReference type="STRING" id="1123303.GCA_000372425_00802"/>
<accession>A0A2X3W8Q1</accession>
<evidence type="ECO:0000256" key="1">
    <source>
        <dbReference type="SAM" id="Phobius"/>
    </source>
</evidence>
<dbReference type="KEGG" id="sfer:NCTC12278_01281"/>
<dbReference type="EMBL" id="LS483343">
    <property type="protein sequence ID" value="SQF40706.1"/>
    <property type="molecule type" value="Genomic_DNA"/>
</dbReference>
<reference evidence="2 3" key="1">
    <citation type="submission" date="2018-06" db="EMBL/GenBank/DDBJ databases">
        <authorList>
            <consortium name="Pathogen Informatics"/>
            <person name="Doyle S."/>
        </authorList>
    </citation>
    <scope>NUCLEOTIDE SEQUENCE [LARGE SCALE GENOMIC DNA]</scope>
    <source>
        <strain evidence="2 3">NCTC12278</strain>
    </source>
</reference>
<dbReference type="AlphaFoldDB" id="A0A2X3W8Q1"/>
<keyword evidence="3" id="KW-1185">Reference proteome</keyword>
<keyword evidence="1" id="KW-0472">Membrane</keyword>
<protein>
    <submittedName>
        <fullName evidence="2">Membrane protein</fullName>
    </submittedName>
</protein>
<name>A0A2X3W8Q1_9STRE</name>
<gene>
    <name evidence="2" type="ORF">NCTC12278_01281</name>
</gene>
<keyword evidence="1" id="KW-1133">Transmembrane helix</keyword>
<sequence length="298" mass="34698">MEVLVSLLLTLLYIGSCLYAYRGFKERRYHLPFIYLIFVITVPFLGVILLHFLEKQDLFQKGGTFVHQEDLSVPVEKRTVNKQLTVKEDQKTDVTPLEESLLLEDSATSRKVLLEIIGDQPEEFLDLLYLSRLNEDSEVVHYASSIIAELSHQYDIQLAQLEKELSLKPDNYALLTDYCRLLGKYLSTGLIGGEMAKVLRRDYATQLEKKLAQRDSLSDYVSLVENELLLQRYDRAEAGLEKMVSKWPREEETWLLRLNYYLVLKEGQKVEELLTRMKKENIYISTKNKMTVDFWAPA</sequence>
<evidence type="ECO:0000313" key="3">
    <source>
        <dbReference type="Proteomes" id="UP000249495"/>
    </source>
</evidence>
<dbReference type="Proteomes" id="UP000249495">
    <property type="component" value="Chromosome 1"/>
</dbReference>
<proteinExistence type="predicted"/>
<evidence type="ECO:0000313" key="2">
    <source>
        <dbReference type="EMBL" id="SQF40706.1"/>
    </source>
</evidence>